<evidence type="ECO:0000256" key="7">
    <source>
        <dbReference type="HAMAP-Rule" id="MF_00768"/>
    </source>
</evidence>
<feature type="domain" description="HTH tetR-type" evidence="9">
    <location>
        <begin position="8"/>
        <end position="68"/>
    </location>
</feature>
<dbReference type="InterPro" id="IPR023772">
    <property type="entry name" value="DNA-bd_HTH_TetR-type_CS"/>
</dbReference>
<keyword evidence="5 7" id="KW-0804">Transcription</keyword>
<dbReference type="Pfam" id="PF00440">
    <property type="entry name" value="TetR_N"/>
    <property type="match status" value="1"/>
</dbReference>
<dbReference type="InterPro" id="IPR009057">
    <property type="entry name" value="Homeodomain-like_sf"/>
</dbReference>
<dbReference type="HOGENOM" id="CLU_069356_15_4_6"/>
<dbReference type="PROSITE" id="PS01081">
    <property type="entry name" value="HTH_TETR_1"/>
    <property type="match status" value="1"/>
</dbReference>
<dbReference type="KEGG" id="oai:OLEAN_C35560"/>
<dbReference type="EMBL" id="FO203512">
    <property type="protein sequence ID" value="CCK77732.1"/>
    <property type="molecule type" value="Genomic_DNA"/>
</dbReference>
<dbReference type="GO" id="GO:0019285">
    <property type="term" value="P:glycine betaine biosynthetic process from choline"/>
    <property type="evidence" value="ECO:0007669"/>
    <property type="project" value="UniProtKB-UniRule"/>
</dbReference>
<dbReference type="OrthoDB" id="7618612at2"/>
<dbReference type="AlphaFoldDB" id="R4YRL5"/>
<organism evidence="10 11">
    <name type="scientific">Oleispira antarctica RB-8</name>
    <dbReference type="NCBI Taxonomy" id="698738"/>
    <lineage>
        <taxon>Bacteria</taxon>
        <taxon>Pseudomonadati</taxon>
        <taxon>Pseudomonadota</taxon>
        <taxon>Gammaproteobacteria</taxon>
        <taxon>Oceanospirillales</taxon>
        <taxon>Oceanospirillaceae</taxon>
        <taxon>Oleispira</taxon>
    </lineage>
</organism>
<evidence type="ECO:0000256" key="8">
    <source>
        <dbReference type="PROSITE-ProRule" id="PRU00335"/>
    </source>
</evidence>
<dbReference type="GO" id="GO:0003700">
    <property type="term" value="F:DNA-binding transcription factor activity"/>
    <property type="evidence" value="ECO:0007669"/>
    <property type="project" value="UniProtKB-UniRule"/>
</dbReference>
<dbReference type="UniPathway" id="UPA00529"/>
<keyword evidence="4 7" id="KW-0238">DNA-binding</keyword>
<dbReference type="SUPFAM" id="SSF46689">
    <property type="entry name" value="Homeodomain-like"/>
    <property type="match status" value="1"/>
</dbReference>
<dbReference type="Pfam" id="PF13977">
    <property type="entry name" value="TetR_C_6"/>
    <property type="match status" value="1"/>
</dbReference>
<dbReference type="InterPro" id="IPR036271">
    <property type="entry name" value="Tet_transcr_reg_TetR-rel_C_sf"/>
</dbReference>
<gene>
    <name evidence="7" type="primary">betI</name>
    <name evidence="10" type="ORF">OLEAN_C35560</name>
</gene>
<dbReference type="PROSITE" id="PS50977">
    <property type="entry name" value="HTH_TETR_2"/>
    <property type="match status" value="1"/>
</dbReference>
<proteinExistence type="inferred from homology"/>
<evidence type="ECO:0000313" key="10">
    <source>
        <dbReference type="EMBL" id="CCK77732.1"/>
    </source>
</evidence>
<dbReference type="PANTHER" id="PTHR43479:SF11">
    <property type="entry name" value="ACREF_ENVCD OPERON REPRESSOR-RELATED"/>
    <property type="match status" value="1"/>
</dbReference>
<name>R4YRL5_OLEAN</name>
<evidence type="ECO:0000313" key="11">
    <source>
        <dbReference type="Proteomes" id="UP000032749"/>
    </source>
</evidence>
<dbReference type="InterPro" id="IPR017757">
    <property type="entry name" value="Tscrpt_rep_BetI"/>
</dbReference>
<dbReference type="PANTHER" id="PTHR43479">
    <property type="entry name" value="ACREF/ENVCD OPERON REPRESSOR-RELATED"/>
    <property type="match status" value="1"/>
</dbReference>
<comment type="function">
    <text evidence="6">Repressor involved in the biosynthesis of the osmoprotectant glycine betaine. It represses transcription of the choline transporter BetT and the genes of BetAB involved in the synthesis of glycine betaine.</text>
</comment>
<dbReference type="HAMAP" id="MF_00768">
    <property type="entry name" value="HTH_type_BetI"/>
    <property type="match status" value="1"/>
</dbReference>
<evidence type="ECO:0000256" key="4">
    <source>
        <dbReference type="ARBA" id="ARBA00023125"/>
    </source>
</evidence>
<dbReference type="Proteomes" id="UP000032749">
    <property type="component" value="Chromosome"/>
</dbReference>
<keyword evidence="2 7" id="KW-0678">Repressor</keyword>
<dbReference type="GO" id="GO:0003677">
    <property type="term" value="F:DNA binding"/>
    <property type="evidence" value="ECO:0007669"/>
    <property type="project" value="UniProtKB-UniRule"/>
</dbReference>
<dbReference type="SUPFAM" id="SSF48498">
    <property type="entry name" value="Tetracyclin repressor-like, C-terminal domain"/>
    <property type="match status" value="1"/>
</dbReference>
<evidence type="ECO:0000256" key="3">
    <source>
        <dbReference type="ARBA" id="ARBA00023015"/>
    </source>
</evidence>
<dbReference type="InterPro" id="IPR050624">
    <property type="entry name" value="HTH-type_Tx_Regulator"/>
</dbReference>
<dbReference type="NCBIfam" id="NF001978">
    <property type="entry name" value="PRK00767.1"/>
    <property type="match status" value="1"/>
</dbReference>
<comment type="pathway">
    <text evidence="1 7">Amine and polyamine biosynthesis; betaine biosynthesis via choline pathway [regulation].</text>
</comment>
<dbReference type="InterPro" id="IPR039538">
    <property type="entry name" value="BetI_C"/>
</dbReference>
<keyword evidence="11" id="KW-1185">Reference proteome</keyword>
<feature type="DNA-binding region" description="H-T-H motif" evidence="7 8">
    <location>
        <begin position="31"/>
        <end position="50"/>
    </location>
</feature>
<evidence type="ECO:0000256" key="2">
    <source>
        <dbReference type="ARBA" id="ARBA00022491"/>
    </source>
</evidence>
<sequence>MARVGTEKQRKKELIEATIKSIENHGFQGTTILTISRQANLSAGIISHYFGSKQGLILATIRHLLEELKQGLLQQIASCEQPLTPELRLHMIVDTNFACFQQSTSVTRTWLCFWAQALHDPELARLQAVNSKRLLQNLLYSYRQIIPNKEKAFLAANMTAAMIDGLWLRSSLSKTSQDEFKKAEQVCKQFISAQCQLEKTI</sequence>
<comment type="function">
    <text evidence="7">Repressor involved in choline regulation of the bet genes.</text>
</comment>
<evidence type="ECO:0000259" key="9">
    <source>
        <dbReference type="PROSITE" id="PS50977"/>
    </source>
</evidence>
<dbReference type="Gene3D" id="1.10.357.10">
    <property type="entry name" value="Tetracycline Repressor, domain 2"/>
    <property type="match status" value="1"/>
</dbReference>
<evidence type="ECO:0000256" key="5">
    <source>
        <dbReference type="ARBA" id="ARBA00023163"/>
    </source>
</evidence>
<accession>R4YRL5</accession>
<dbReference type="STRING" id="698738.OLEAN_C35560"/>
<dbReference type="GO" id="GO:0045892">
    <property type="term" value="P:negative regulation of DNA-templated transcription"/>
    <property type="evidence" value="ECO:0007669"/>
    <property type="project" value="UniProtKB-UniRule"/>
</dbReference>
<dbReference type="InterPro" id="IPR001647">
    <property type="entry name" value="HTH_TetR"/>
</dbReference>
<keyword evidence="3 7" id="KW-0805">Transcription regulation</keyword>
<reference evidence="10 11" key="1">
    <citation type="journal article" date="2013" name="Nat. Commun.">
        <title>Genome sequence and functional genomic analysis of the oil-degrading bacterium Oleispira antarctica.</title>
        <authorList>
            <person name="Kube M."/>
            <person name="Chernikova T.N."/>
            <person name="Al-Ramahi Y."/>
            <person name="Beloqui A."/>
            <person name="Lopez-Cortez N."/>
            <person name="Guazzaroni M.E."/>
            <person name="Heipieper H.J."/>
            <person name="Klages S."/>
            <person name="Kotsyurbenko O.R."/>
            <person name="Langer I."/>
            <person name="Nechitaylo T.Y."/>
            <person name="Lunsdorf H."/>
            <person name="Fernandez M."/>
            <person name="Juarez S."/>
            <person name="Ciordia S."/>
            <person name="Singer A."/>
            <person name="Kagan O."/>
            <person name="Egorova O."/>
            <person name="Petit P.A."/>
            <person name="Stogios P."/>
            <person name="Kim Y."/>
            <person name="Tchigvintsev A."/>
            <person name="Flick R."/>
            <person name="Denaro R."/>
            <person name="Genovese M."/>
            <person name="Albar J.P."/>
            <person name="Reva O.N."/>
            <person name="Martinez-Gomariz M."/>
            <person name="Tran H."/>
            <person name="Ferrer M."/>
            <person name="Savchenko A."/>
            <person name="Yakunin A.F."/>
            <person name="Yakimov M.M."/>
            <person name="Golyshina O.V."/>
            <person name="Reinhardt R."/>
            <person name="Golyshin P.N."/>
        </authorList>
    </citation>
    <scope>NUCLEOTIDE SEQUENCE [LARGE SCALE GENOMIC DNA]</scope>
</reference>
<evidence type="ECO:0000256" key="1">
    <source>
        <dbReference type="ARBA" id="ARBA00004719"/>
    </source>
</evidence>
<dbReference type="NCBIfam" id="TIGR03384">
    <property type="entry name" value="betaine_BetI"/>
    <property type="match status" value="1"/>
</dbReference>
<protein>
    <recommendedName>
        <fullName evidence="7">HTH-type transcriptional regulator BetI</fullName>
    </recommendedName>
</protein>
<evidence type="ECO:0000256" key="6">
    <source>
        <dbReference type="ARBA" id="ARBA00024936"/>
    </source>
</evidence>